<comment type="similarity">
    <text evidence="1">Belongs to the barstar family.</text>
</comment>
<evidence type="ECO:0000256" key="1">
    <source>
        <dbReference type="ARBA" id="ARBA00006845"/>
    </source>
</evidence>
<dbReference type="SUPFAM" id="SSF52038">
    <property type="entry name" value="Barstar-related"/>
    <property type="match status" value="1"/>
</dbReference>
<dbReference type="InterPro" id="IPR000468">
    <property type="entry name" value="Barstar"/>
</dbReference>
<gene>
    <name evidence="3" type="ORF">SAMN05660909_04610</name>
</gene>
<name>A0A1H4FR38_9BACT</name>
<keyword evidence="4" id="KW-1185">Reference proteome</keyword>
<dbReference type="Gene3D" id="3.30.370.10">
    <property type="entry name" value="Barstar-like"/>
    <property type="match status" value="1"/>
</dbReference>
<evidence type="ECO:0000313" key="4">
    <source>
        <dbReference type="Proteomes" id="UP000199656"/>
    </source>
</evidence>
<dbReference type="InterPro" id="IPR035905">
    <property type="entry name" value="Barstar-like_sf"/>
</dbReference>
<organism evidence="3 4">
    <name type="scientific">Chitinophaga terrae</name>
    <name type="common">ex Kim and Jung 2007</name>
    <dbReference type="NCBI Taxonomy" id="408074"/>
    <lineage>
        <taxon>Bacteria</taxon>
        <taxon>Pseudomonadati</taxon>
        <taxon>Bacteroidota</taxon>
        <taxon>Chitinophagia</taxon>
        <taxon>Chitinophagales</taxon>
        <taxon>Chitinophagaceae</taxon>
        <taxon>Chitinophaga</taxon>
    </lineage>
</organism>
<evidence type="ECO:0000259" key="2">
    <source>
        <dbReference type="Pfam" id="PF01337"/>
    </source>
</evidence>
<reference evidence="4" key="1">
    <citation type="submission" date="2016-10" db="EMBL/GenBank/DDBJ databases">
        <authorList>
            <person name="Varghese N."/>
            <person name="Submissions S."/>
        </authorList>
    </citation>
    <scope>NUCLEOTIDE SEQUENCE [LARGE SCALE GENOMIC DNA]</scope>
    <source>
        <strain evidence="4">DSM 23920</strain>
    </source>
</reference>
<sequence>MISHRFSCFQAKSLTLLMMEKHFIIDGDNIHDIPSFYAEINRVFMQGEDWKLGNSLDAFNDLLYGGFGALQGCDKVKLVWKHTEKSKAALGVETTRKYYEEKLRPESPFNKDHFRKKLAALEVGKGETYFDILMEIIREHPNVELVTEP</sequence>
<dbReference type="STRING" id="408074.SAMN05660909_04610"/>
<dbReference type="AlphaFoldDB" id="A0A1H4FR38"/>
<dbReference type="Pfam" id="PF01337">
    <property type="entry name" value="Barstar"/>
    <property type="match status" value="1"/>
</dbReference>
<dbReference type="EMBL" id="FNRL01000027">
    <property type="protein sequence ID" value="SEA99527.1"/>
    <property type="molecule type" value="Genomic_DNA"/>
</dbReference>
<proteinExistence type="inferred from homology"/>
<dbReference type="Proteomes" id="UP000199656">
    <property type="component" value="Unassembled WGS sequence"/>
</dbReference>
<evidence type="ECO:0000313" key="3">
    <source>
        <dbReference type="EMBL" id="SEA99527.1"/>
    </source>
</evidence>
<feature type="domain" description="Barstar (barnase inhibitor)" evidence="2">
    <location>
        <begin position="22"/>
        <end position="91"/>
    </location>
</feature>
<protein>
    <submittedName>
        <fullName evidence="3">Barstar, RNAse (Barnase) inhibitor</fullName>
    </submittedName>
</protein>
<accession>A0A1H4FR38</accession>